<dbReference type="Proteomes" id="UP000321121">
    <property type="component" value="Unassembled WGS sequence"/>
</dbReference>
<dbReference type="Pfam" id="PF18754">
    <property type="entry name" value="Nmad3"/>
    <property type="match status" value="1"/>
</dbReference>
<protein>
    <recommendedName>
        <fullName evidence="1">Nucleotide modification associated domain-containing protein</fullName>
    </recommendedName>
</protein>
<dbReference type="EMBL" id="BJUS01000006">
    <property type="protein sequence ID" value="GEK72346.1"/>
    <property type="molecule type" value="Genomic_DNA"/>
</dbReference>
<proteinExistence type="predicted"/>
<keyword evidence="3" id="KW-1185">Reference proteome</keyword>
<organism evidence="2 3">
    <name type="scientific">Halomonas halophila</name>
    <dbReference type="NCBI Taxonomy" id="29573"/>
    <lineage>
        <taxon>Bacteria</taxon>
        <taxon>Pseudomonadati</taxon>
        <taxon>Pseudomonadota</taxon>
        <taxon>Gammaproteobacteria</taxon>
        <taxon>Oceanospirillales</taxon>
        <taxon>Halomonadaceae</taxon>
        <taxon>Halomonas</taxon>
    </lineage>
</organism>
<reference evidence="2 3" key="1">
    <citation type="submission" date="2019-07" db="EMBL/GenBank/DDBJ databases">
        <title>Whole genome shotgun sequence of Halomonas halophila NBRC 102604.</title>
        <authorList>
            <person name="Hosoyama A."/>
            <person name="Uohara A."/>
            <person name="Ohji S."/>
            <person name="Ichikawa N."/>
        </authorList>
    </citation>
    <scope>NUCLEOTIDE SEQUENCE [LARGE SCALE GENOMIC DNA]</scope>
    <source>
        <strain evidence="2 3">NBRC 102604</strain>
    </source>
</reference>
<dbReference type="RefSeq" id="WP_046079705.1">
    <property type="nucleotide sequence ID" value="NZ_BJUS01000006.1"/>
</dbReference>
<evidence type="ECO:0000313" key="3">
    <source>
        <dbReference type="Proteomes" id="UP000321121"/>
    </source>
</evidence>
<accession>A0ABQ0U1C9</accession>
<gene>
    <name evidence="2" type="ORF">HHA04nite_08900</name>
</gene>
<dbReference type="InterPro" id="IPR041135">
    <property type="entry name" value="Nmad3"/>
</dbReference>
<comment type="caution">
    <text evidence="2">The sequence shown here is derived from an EMBL/GenBank/DDBJ whole genome shotgun (WGS) entry which is preliminary data.</text>
</comment>
<evidence type="ECO:0000259" key="1">
    <source>
        <dbReference type="Pfam" id="PF18754"/>
    </source>
</evidence>
<name>A0ABQ0U1C9_9GAMM</name>
<sequence length="294" mass="32401">MKLILSRKGFDTSAGGVPNPILPDGRLLALPIPDAQSVMPYEAITQQGEPLGPLVQDLTRWRVSPGDGAHLDPDLRADQHPRPAGWMPLFGQRGAAQSHLRNQGVGAGDLFLFFGLFRPVERVDGGWRFVPEAWPRHLLWGWLQVGEALTLGDHLPAGLEWAREHPHCQRLGEARNALYIARHALALPDGEGGGLPGAGIFPGETPRQRLTAPDAETVSQWRLPGWWHPDEGRAPLTYHADPGRWERRGDEVALQAVARGQEFVLDADQYPEAIPWARELIREHGALEQGARSG</sequence>
<feature type="domain" description="Nucleotide modification associated" evidence="1">
    <location>
        <begin position="2"/>
        <end position="266"/>
    </location>
</feature>
<evidence type="ECO:0000313" key="2">
    <source>
        <dbReference type="EMBL" id="GEK72346.1"/>
    </source>
</evidence>